<comment type="caution">
    <text evidence="1">The sequence shown here is derived from an EMBL/GenBank/DDBJ whole genome shotgun (WGS) entry which is preliminary data.</text>
</comment>
<dbReference type="AlphaFoldDB" id="A0A9P8RMD7"/>
<dbReference type="EMBL" id="JAGHQM010000996">
    <property type="protein sequence ID" value="KAH0556840.1"/>
    <property type="molecule type" value="Genomic_DNA"/>
</dbReference>
<sequence length="145" mass="15666">MDHKVDLLWKLGDNVYLSKYLPSNPKILQSLGSVESALVYDMSLKVRSGLKTELNPDITKDLNGIINFKTVRKNLAIGIHNNMSAVIMGVGRSNQVAFTNRYPESAALTGAGSVNAICDTGVDTNHAAFAGNGTVVPKTQVRRVH</sequence>
<dbReference type="Proteomes" id="UP000750711">
    <property type="component" value="Unassembled WGS sequence"/>
</dbReference>
<proteinExistence type="predicted"/>
<reference evidence="1" key="1">
    <citation type="submission" date="2021-03" db="EMBL/GenBank/DDBJ databases">
        <title>Comparative genomics and phylogenomic investigation of the class Geoglossomycetes provide insights into ecological specialization and systematics.</title>
        <authorList>
            <person name="Melie T."/>
            <person name="Pirro S."/>
            <person name="Miller A.N."/>
            <person name="Quandt A."/>
        </authorList>
    </citation>
    <scope>NUCLEOTIDE SEQUENCE</scope>
    <source>
        <strain evidence="1">CAQ_001_2017</strain>
    </source>
</reference>
<organism evidence="1 2">
    <name type="scientific">Trichoglossum hirsutum</name>
    <dbReference type="NCBI Taxonomy" id="265104"/>
    <lineage>
        <taxon>Eukaryota</taxon>
        <taxon>Fungi</taxon>
        <taxon>Dikarya</taxon>
        <taxon>Ascomycota</taxon>
        <taxon>Pezizomycotina</taxon>
        <taxon>Geoglossomycetes</taxon>
        <taxon>Geoglossales</taxon>
        <taxon>Geoglossaceae</taxon>
        <taxon>Trichoglossum</taxon>
    </lineage>
</organism>
<evidence type="ECO:0000313" key="2">
    <source>
        <dbReference type="Proteomes" id="UP000750711"/>
    </source>
</evidence>
<evidence type="ECO:0000313" key="1">
    <source>
        <dbReference type="EMBL" id="KAH0556840.1"/>
    </source>
</evidence>
<evidence type="ECO:0008006" key="3">
    <source>
        <dbReference type="Google" id="ProtNLM"/>
    </source>
</evidence>
<gene>
    <name evidence="1" type="ORF">GP486_005374</name>
</gene>
<accession>A0A9P8RMD7</accession>
<protein>
    <recommendedName>
        <fullName evidence="3">Subtilisin</fullName>
    </recommendedName>
</protein>
<name>A0A9P8RMD7_9PEZI</name>
<keyword evidence="2" id="KW-1185">Reference proteome</keyword>